<sequence>MSKSIRPWLGLLVIGLTACQSQGPLNESELLRQDGDITRSVDVLRAAVREHPDDIQLRAALFSRTEQLVDLCSRQSGEALARNDDAGAIAAMQQILKYDPGNLGASQAIRTIQNLARLRPELARANALRESNPREALAIVRQIITQQPNYRDALDLRDSLTRTLVSVDSLKPKLSESMKKPVSLHFSSQSLTTIFETIARLSGINFVIDKDVNPNAAASISASRTTAEDALNLLLSTHQLQMKVLNADTVLIYPARPDKEREYRELAVRTFYLSHADPKLAAAEIKQLLKPKEVLVDERLSAVIVRDGLETLSAVEKLVQAIDLADSEVTIDIQVMEVSLVDELNLGINYPGSIGLSLPGTIPATTGLGGRQLEVGSLEAKINLLQRSGNTVTLANPRIRVKNREKAEIKIGDKIPVISTTTANLVTTSSVSYQDVGLTIEVQPNISLNDEINLQMLIDMTHITKRNEATAEIPATFELGSRSTRTTLTARNNETQVVAGLIRTADTEEGAGLPGLSRLPGLGQAIFGTNKSEQGKSEIILLITPRIERNLDLPASQVSTFNSGTEARSSTEGMVLHNSQNLNMKTSGGANGSAIPPPLAVPRANENWQPLPAPVEQPVMESPLPKPVEQPPAAAPAAPPP</sequence>
<dbReference type="InterPro" id="IPR005644">
    <property type="entry name" value="NolW-like"/>
</dbReference>
<dbReference type="InterPro" id="IPR011662">
    <property type="entry name" value="Secretin/TonB_short_N"/>
</dbReference>
<evidence type="ECO:0000256" key="3">
    <source>
        <dbReference type="ARBA" id="ARBA00023136"/>
    </source>
</evidence>
<dbReference type="PROSITE" id="PS51257">
    <property type="entry name" value="PROKAR_LIPOPROTEIN"/>
    <property type="match status" value="1"/>
</dbReference>
<keyword evidence="1 6" id="KW-0813">Transport</keyword>
<name>A0A7Y7Y6Z4_9PSED</name>
<evidence type="ECO:0000256" key="7">
    <source>
        <dbReference type="SAM" id="MobiDB-lite"/>
    </source>
</evidence>
<keyword evidence="3" id="KW-0472">Membrane</keyword>
<dbReference type="InterPro" id="IPR050810">
    <property type="entry name" value="Bact_Secretion_Sys_Channel"/>
</dbReference>
<dbReference type="SMART" id="SM00965">
    <property type="entry name" value="STN"/>
    <property type="match status" value="1"/>
</dbReference>
<dbReference type="InterPro" id="IPR038591">
    <property type="entry name" value="NolW-like_sf"/>
</dbReference>
<dbReference type="PANTHER" id="PTHR30332">
    <property type="entry name" value="PROBABLE GENERAL SECRETION PATHWAY PROTEIN D"/>
    <property type="match status" value="1"/>
</dbReference>
<dbReference type="InterPro" id="IPR011990">
    <property type="entry name" value="TPR-like_helical_dom_sf"/>
</dbReference>
<organism evidence="9 10">
    <name type="scientific">Pseudomonas gingeri</name>
    <dbReference type="NCBI Taxonomy" id="117681"/>
    <lineage>
        <taxon>Bacteria</taxon>
        <taxon>Pseudomonadati</taxon>
        <taxon>Pseudomonadota</taxon>
        <taxon>Gammaproteobacteria</taxon>
        <taxon>Pseudomonadales</taxon>
        <taxon>Pseudomonadaceae</taxon>
        <taxon>Pseudomonas</taxon>
    </lineage>
</organism>
<protein>
    <submittedName>
        <fullName evidence="9">General secretion pathway protein GspD</fullName>
    </submittedName>
</protein>
<dbReference type="AlphaFoldDB" id="A0A7Y7Y6Z4"/>
<keyword evidence="2" id="KW-0732">Signal</keyword>
<feature type="compositionally biased region" description="Pro residues" evidence="7">
    <location>
        <begin position="624"/>
        <end position="641"/>
    </location>
</feature>
<evidence type="ECO:0000256" key="4">
    <source>
        <dbReference type="ARBA" id="ARBA00023237"/>
    </source>
</evidence>
<dbReference type="Gene3D" id="1.25.40.10">
    <property type="entry name" value="Tetratricopeptide repeat domain"/>
    <property type="match status" value="1"/>
</dbReference>
<accession>A0A7Y7Y6Z4</accession>
<evidence type="ECO:0000256" key="6">
    <source>
        <dbReference type="RuleBase" id="RU004004"/>
    </source>
</evidence>
<dbReference type="Gene3D" id="3.55.50.30">
    <property type="match status" value="1"/>
</dbReference>
<evidence type="ECO:0000256" key="5">
    <source>
        <dbReference type="RuleBase" id="RU004003"/>
    </source>
</evidence>
<evidence type="ECO:0000313" key="9">
    <source>
        <dbReference type="EMBL" id="NWC30807.1"/>
    </source>
</evidence>
<dbReference type="InterPro" id="IPR004846">
    <property type="entry name" value="T2SS/T3SS_dom"/>
</dbReference>
<reference evidence="9 10" key="1">
    <citation type="submission" date="2020-04" db="EMBL/GenBank/DDBJ databases">
        <title>Molecular characterization of pseudomonads from Agaricus bisporus reveal novel blotch 2 pathogens in Western Europe.</title>
        <authorList>
            <person name="Taparia T."/>
            <person name="Krijger M."/>
            <person name="Haynes E."/>
            <person name="Elpinstone J.G."/>
            <person name="Noble R."/>
            <person name="Van Der Wolf J."/>
        </authorList>
    </citation>
    <scope>NUCLEOTIDE SEQUENCE [LARGE SCALE GENOMIC DNA]</scope>
    <source>
        <strain evidence="9 10">IPO3737</strain>
    </source>
</reference>
<dbReference type="Gene3D" id="3.30.1370.120">
    <property type="match status" value="1"/>
</dbReference>
<feature type="region of interest" description="Disordered" evidence="7">
    <location>
        <begin position="581"/>
        <end position="641"/>
    </location>
</feature>
<comment type="similarity">
    <text evidence="5">Belongs to the bacterial secretin family.</text>
</comment>
<feature type="domain" description="Secretin/TonB short N-terminal" evidence="8">
    <location>
        <begin position="204"/>
        <end position="255"/>
    </location>
</feature>
<dbReference type="RefSeq" id="WP_177061341.1">
    <property type="nucleotide sequence ID" value="NZ_JACAPS010000037.1"/>
</dbReference>
<dbReference type="Proteomes" id="UP000520592">
    <property type="component" value="Unassembled WGS sequence"/>
</dbReference>
<dbReference type="GO" id="GO:0009306">
    <property type="term" value="P:protein secretion"/>
    <property type="evidence" value="ECO:0007669"/>
    <property type="project" value="InterPro"/>
</dbReference>
<evidence type="ECO:0000256" key="2">
    <source>
        <dbReference type="ARBA" id="ARBA00022729"/>
    </source>
</evidence>
<gene>
    <name evidence="9" type="ORF">HX876_00260</name>
</gene>
<comment type="subcellular location">
    <subcellularLocation>
        <location evidence="6">Cell outer membrane</location>
    </subcellularLocation>
</comment>
<proteinExistence type="inferred from homology"/>
<dbReference type="Pfam" id="PF00263">
    <property type="entry name" value="Secretin"/>
    <property type="match status" value="1"/>
</dbReference>
<dbReference type="PANTHER" id="PTHR30332:SF17">
    <property type="entry name" value="TYPE IV PILIATION SYSTEM PROTEIN DR_0774-RELATED"/>
    <property type="match status" value="1"/>
</dbReference>
<keyword evidence="4" id="KW-0998">Cell outer membrane</keyword>
<dbReference type="GO" id="GO:0009279">
    <property type="term" value="C:cell outer membrane"/>
    <property type="evidence" value="ECO:0007669"/>
    <property type="project" value="UniProtKB-SubCell"/>
</dbReference>
<dbReference type="Pfam" id="PF07660">
    <property type="entry name" value="STN"/>
    <property type="match status" value="1"/>
</dbReference>
<dbReference type="EMBL" id="JACAQD010000001">
    <property type="protein sequence ID" value="NWC30807.1"/>
    <property type="molecule type" value="Genomic_DNA"/>
</dbReference>
<dbReference type="Pfam" id="PF03958">
    <property type="entry name" value="Secretin_N"/>
    <property type="match status" value="1"/>
</dbReference>
<evidence type="ECO:0000259" key="8">
    <source>
        <dbReference type="SMART" id="SM00965"/>
    </source>
</evidence>
<comment type="caution">
    <text evidence="9">The sequence shown here is derived from an EMBL/GenBank/DDBJ whole genome shotgun (WGS) entry which is preliminary data.</text>
</comment>
<evidence type="ECO:0000256" key="1">
    <source>
        <dbReference type="ARBA" id="ARBA00022448"/>
    </source>
</evidence>
<evidence type="ECO:0000313" key="10">
    <source>
        <dbReference type="Proteomes" id="UP000520592"/>
    </source>
</evidence>
<dbReference type="GO" id="GO:0015627">
    <property type="term" value="C:type II protein secretion system complex"/>
    <property type="evidence" value="ECO:0007669"/>
    <property type="project" value="TreeGrafter"/>
</dbReference>
<dbReference type="SUPFAM" id="SSF48452">
    <property type="entry name" value="TPR-like"/>
    <property type="match status" value="1"/>
</dbReference>